<dbReference type="InterPro" id="IPR014001">
    <property type="entry name" value="Helicase_ATP-bd"/>
</dbReference>
<evidence type="ECO:0000256" key="4">
    <source>
        <dbReference type="ARBA" id="ARBA00022801"/>
    </source>
</evidence>
<dbReference type="GO" id="GO:0003724">
    <property type="term" value="F:RNA helicase activity"/>
    <property type="evidence" value="ECO:0007669"/>
    <property type="project" value="UniProtKB-EC"/>
</dbReference>
<accession>A0A0B6YPC9</accession>
<dbReference type="EC" id="3.6.4.13" evidence="1"/>
<name>A0A0B6YPC9_9EUPU</name>
<organism evidence="9">
    <name type="scientific">Arion vulgaris</name>
    <dbReference type="NCBI Taxonomy" id="1028688"/>
    <lineage>
        <taxon>Eukaryota</taxon>
        <taxon>Metazoa</taxon>
        <taxon>Spiralia</taxon>
        <taxon>Lophotrochozoa</taxon>
        <taxon>Mollusca</taxon>
        <taxon>Gastropoda</taxon>
        <taxon>Heterobranchia</taxon>
        <taxon>Euthyneura</taxon>
        <taxon>Panpulmonata</taxon>
        <taxon>Eupulmonata</taxon>
        <taxon>Stylommatophora</taxon>
        <taxon>Helicina</taxon>
        <taxon>Arionoidea</taxon>
        <taxon>Arionidae</taxon>
        <taxon>Arion</taxon>
    </lineage>
</organism>
<keyword evidence="2" id="KW-0677">Repeat</keyword>
<protein>
    <recommendedName>
        <fullName evidence="1">RNA helicase</fullName>
        <ecNumber evidence="1">3.6.4.13</ecNumber>
    </recommendedName>
</protein>
<dbReference type="PANTHER" id="PTHR22655">
    <property type="entry name" value="ATP-DEPENDENT RNA HELICASE TDRD12-RELATED"/>
    <property type="match status" value="1"/>
</dbReference>
<sequence>GLETSAFDDIDERRDRTVESHLVETNDKLARINQNKEEYLSRQKGNMFLDTLGQGDGHEEYRQNDIPVITRQDKPIPQPILGVVIHGKSVPSPVFHVDSVEFQDCVREVLKNMNVTAPKSFQAWVWPAVLSCRHIIGICPPNLGKTMAYVPSLISQILDQSNYIELLPGKGPLAVVIVPSWKKGRKVFELVEAFNFSKASHQKPIKANVLYAGGTEDNEHNQISLMQGCDILIATPQSLLRMLNQDITSFKRLCHIILSDADVLADRFAKEVDEIMQLYKLQLKDRRTQKKYLTVP</sequence>
<dbReference type="PROSITE" id="PS51192">
    <property type="entry name" value="HELICASE_ATP_BIND_1"/>
    <property type="match status" value="1"/>
</dbReference>
<dbReference type="GO" id="GO:0005524">
    <property type="term" value="F:ATP binding"/>
    <property type="evidence" value="ECO:0007669"/>
    <property type="project" value="UniProtKB-KW"/>
</dbReference>
<evidence type="ECO:0000256" key="6">
    <source>
        <dbReference type="ARBA" id="ARBA00022840"/>
    </source>
</evidence>
<dbReference type="GO" id="GO:0042078">
    <property type="term" value="P:germ-line stem cell division"/>
    <property type="evidence" value="ECO:0007669"/>
    <property type="project" value="TreeGrafter"/>
</dbReference>
<keyword evidence="3" id="KW-0547">Nucleotide-binding</keyword>
<evidence type="ECO:0000313" key="9">
    <source>
        <dbReference type="EMBL" id="CEK57987.1"/>
    </source>
</evidence>
<dbReference type="Pfam" id="PF00270">
    <property type="entry name" value="DEAD"/>
    <property type="match status" value="1"/>
</dbReference>
<keyword evidence="5" id="KW-0347">Helicase</keyword>
<evidence type="ECO:0000256" key="2">
    <source>
        <dbReference type="ARBA" id="ARBA00022737"/>
    </source>
</evidence>
<dbReference type="Gene3D" id="3.40.50.300">
    <property type="entry name" value="P-loop containing nucleotide triphosphate hydrolases"/>
    <property type="match status" value="1"/>
</dbReference>
<evidence type="ECO:0000259" key="8">
    <source>
        <dbReference type="PROSITE" id="PS51192"/>
    </source>
</evidence>
<dbReference type="AlphaFoldDB" id="A0A0B6YPC9"/>
<proteinExistence type="predicted"/>
<dbReference type="SUPFAM" id="SSF52540">
    <property type="entry name" value="P-loop containing nucleoside triphosphate hydrolases"/>
    <property type="match status" value="1"/>
</dbReference>
<gene>
    <name evidence="9" type="primary">ORF31644</name>
</gene>
<feature type="non-terminal residue" evidence="9">
    <location>
        <position position="1"/>
    </location>
</feature>
<dbReference type="InterPro" id="IPR027417">
    <property type="entry name" value="P-loop_NTPase"/>
</dbReference>
<evidence type="ECO:0000256" key="1">
    <source>
        <dbReference type="ARBA" id="ARBA00012552"/>
    </source>
</evidence>
<dbReference type="PANTHER" id="PTHR22655:SF2">
    <property type="entry name" value="ATP-DEPENDENT RNA HELICASE TDRD12-RELATED"/>
    <property type="match status" value="1"/>
</dbReference>
<keyword evidence="6" id="KW-0067">ATP-binding</keyword>
<feature type="domain" description="Helicase ATP-binding" evidence="8">
    <location>
        <begin position="126"/>
        <end position="296"/>
    </location>
</feature>
<dbReference type="EMBL" id="HACG01011122">
    <property type="protein sequence ID" value="CEK57987.1"/>
    <property type="molecule type" value="Transcribed_RNA"/>
</dbReference>
<dbReference type="GO" id="GO:0003676">
    <property type="term" value="F:nucleic acid binding"/>
    <property type="evidence" value="ECO:0007669"/>
    <property type="project" value="InterPro"/>
</dbReference>
<evidence type="ECO:0000256" key="3">
    <source>
        <dbReference type="ARBA" id="ARBA00022741"/>
    </source>
</evidence>
<comment type="catalytic activity">
    <reaction evidence="7">
        <text>ATP + H2O = ADP + phosphate + H(+)</text>
        <dbReference type="Rhea" id="RHEA:13065"/>
        <dbReference type="ChEBI" id="CHEBI:15377"/>
        <dbReference type="ChEBI" id="CHEBI:15378"/>
        <dbReference type="ChEBI" id="CHEBI:30616"/>
        <dbReference type="ChEBI" id="CHEBI:43474"/>
        <dbReference type="ChEBI" id="CHEBI:456216"/>
        <dbReference type="EC" id="3.6.4.13"/>
    </reaction>
</comment>
<dbReference type="GO" id="GO:0016787">
    <property type="term" value="F:hydrolase activity"/>
    <property type="evidence" value="ECO:0007669"/>
    <property type="project" value="UniProtKB-KW"/>
</dbReference>
<dbReference type="SMART" id="SM00487">
    <property type="entry name" value="DEXDc"/>
    <property type="match status" value="1"/>
</dbReference>
<evidence type="ECO:0000256" key="5">
    <source>
        <dbReference type="ARBA" id="ARBA00022806"/>
    </source>
</evidence>
<dbReference type="InterPro" id="IPR011545">
    <property type="entry name" value="DEAD/DEAH_box_helicase_dom"/>
</dbReference>
<evidence type="ECO:0000256" key="7">
    <source>
        <dbReference type="ARBA" id="ARBA00047984"/>
    </source>
</evidence>
<keyword evidence="4" id="KW-0378">Hydrolase</keyword>
<feature type="non-terminal residue" evidence="9">
    <location>
        <position position="296"/>
    </location>
</feature>
<reference evidence="9" key="1">
    <citation type="submission" date="2014-12" db="EMBL/GenBank/DDBJ databases">
        <title>Insight into the proteome of Arion vulgaris.</title>
        <authorList>
            <person name="Aradska J."/>
            <person name="Bulat T."/>
            <person name="Smidak R."/>
            <person name="Sarate P."/>
            <person name="Gangsoo J."/>
            <person name="Sialana F."/>
            <person name="Bilban M."/>
            <person name="Lubec G."/>
        </authorList>
    </citation>
    <scope>NUCLEOTIDE SEQUENCE</scope>
    <source>
        <tissue evidence="9">Skin</tissue>
    </source>
</reference>